<evidence type="ECO:0000313" key="4">
    <source>
        <dbReference type="Proteomes" id="UP000613580"/>
    </source>
</evidence>
<gene>
    <name evidence="3" type="ORF">HMN09_00135300</name>
</gene>
<feature type="region of interest" description="Disordered" evidence="1">
    <location>
        <begin position="69"/>
        <end position="109"/>
    </location>
</feature>
<dbReference type="Proteomes" id="UP000613580">
    <property type="component" value="Unassembled WGS sequence"/>
</dbReference>
<dbReference type="PANTHER" id="PTHR46370:SF1">
    <property type="entry name" value="GPALPP MOTIFS-CONTAINING PROTEIN 1"/>
    <property type="match status" value="1"/>
</dbReference>
<accession>A0A8H6TPP6</accession>
<proteinExistence type="predicted"/>
<dbReference type="Pfam" id="PF12572">
    <property type="entry name" value="DUF3752"/>
    <property type="match status" value="1"/>
</dbReference>
<reference evidence="3" key="1">
    <citation type="submission" date="2020-05" db="EMBL/GenBank/DDBJ databases">
        <title>Mycena genomes resolve the evolution of fungal bioluminescence.</title>
        <authorList>
            <person name="Tsai I.J."/>
        </authorList>
    </citation>
    <scope>NUCLEOTIDE SEQUENCE</scope>
    <source>
        <strain evidence="3">110903Hualien_Pintung</strain>
    </source>
</reference>
<dbReference type="AlphaFoldDB" id="A0A8H6TPP6"/>
<organism evidence="3 4">
    <name type="scientific">Mycena chlorophos</name>
    <name type="common">Agaric fungus</name>
    <name type="synonym">Agaricus chlorophos</name>
    <dbReference type="NCBI Taxonomy" id="658473"/>
    <lineage>
        <taxon>Eukaryota</taxon>
        <taxon>Fungi</taxon>
        <taxon>Dikarya</taxon>
        <taxon>Basidiomycota</taxon>
        <taxon>Agaricomycotina</taxon>
        <taxon>Agaricomycetes</taxon>
        <taxon>Agaricomycetidae</taxon>
        <taxon>Agaricales</taxon>
        <taxon>Marasmiineae</taxon>
        <taxon>Mycenaceae</taxon>
        <taxon>Mycena</taxon>
    </lineage>
</organism>
<feature type="domain" description="DUF3752" evidence="2">
    <location>
        <begin position="139"/>
        <end position="201"/>
    </location>
</feature>
<keyword evidence="4" id="KW-1185">Reference proteome</keyword>
<dbReference type="InterPro" id="IPR046331">
    <property type="entry name" value="GPAM1-like"/>
</dbReference>
<protein>
    <recommendedName>
        <fullName evidence="2">DUF3752 domain-containing protein</fullName>
    </recommendedName>
</protein>
<name>A0A8H6TPP6_MYCCL</name>
<dbReference type="PANTHER" id="PTHR46370">
    <property type="entry name" value="GPALPP MOTIFS-CONTAINING PROTEIN 1"/>
    <property type="match status" value="1"/>
</dbReference>
<evidence type="ECO:0000313" key="3">
    <source>
        <dbReference type="EMBL" id="KAF7320516.1"/>
    </source>
</evidence>
<dbReference type="EMBL" id="JACAZE010000002">
    <property type="protein sequence ID" value="KAF7320516.1"/>
    <property type="molecule type" value="Genomic_DNA"/>
</dbReference>
<dbReference type="InterPro" id="IPR022226">
    <property type="entry name" value="DUF3752"/>
</dbReference>
<comment type="caution">
    <text evidence="3">The sequence shown here is derived from an EMBL/GenBank/DDBJ whole genome shotgun (WGS) entry which is preliminary data.</text>
</comment>
<evidence type="ECO:0000259" key="2">
    <source>
        <dbReference type="Pfam" id="PF12572"/>
    </source>
</evidence>
<evidence type="ECO:0000256" key="1">
    <source>
        <dbReference type="SAM" id="MobiDB-lite"/>
    </source>
</evidence>
<sequence length="214" mass="22831">MLPDMSGTKALPYPRCHRRRRAGAQTQKREAEAGTGAAGDDDEDAYAPSLPPDLLVAHAGLFYPQHSTTVASSPKQVAGPVKGQSLPPVYVAPARQGYDDDDLDDDVGPRLLCASTTEVGREEAAQPKAATRDGWMLVPPPSSALFGTLGPAKLSKGRQFSRGTVVERQGTQGASTLWTEARTPVERQQRLANDLAGKKRRLVNLTPVPASPEP</sequence>
<feature type="region of interest" description="Disordered" evidence="1">
    <location>
        <begin position="1"/>
        <end position="51"/>
    </location>
</feature>